<feature type="region of interest" description="Disordered" evidence="1">
    <location>
        <begin position="120"/>
        <end position="159"/>
    </location>
</feature>
<dbReference type="VEuPathDB" id="FungiDB:MELLADRAFT_96255"/>
<evidence type="ECO:0000256" key="1">
    <source>
        <dbReference type="SAM" id="MobiDB-lite"/>
    </source>
</evidence>
<protein>
    <submittedName>
        <fullName evidence="2">Uncharacterized protein</fullName>
    </submittedName>
</protein>
<keyword evidence="3" id="KW-1185">Reference proteome</keyword>
<reference evidence="3" key="1">
    <citation type="journal article" date="2011" name="Proc. Natl. Acad. Sci. U.S.A.">
        <title>Obligate biotrophy features unraveled by the genomic analysis of rust fungi.</title>
        <authorList>
            <person name="Duplessis S."/>
            <person name="Cuomo C.A."/>
            <person name="Lin Y.-C."/>
            <person name="Aerts A."/>
            <person name="Tisserant E."/>
            <person name="Veneault-Fourrey C."/>
            <person name="Joly D.L."/>
            <person name="Hacquard S."/>
            <person name="Amselem J."/>
            <person name="Cantarel B.L."/>
            <person name="Chiu R."/>
            <person name="Coutinho P.M."/>
            <person name="Feau N."/>
            <person name="Field M."/>
            <person name="Frey P."/>
            <person name="Gelhaye E."/>
            <person name="Goldberg J."/>
            <person name="Grabherr M.G."/>
            <person name="Kodira C.D."/>
            <person name="Kohler A."/>
            <person name="Kuees U."/>
            <person name="Lindquist E.A."/>
            <person name="Lucas S.M."/>
            <person name="Mago R."/>
            <person name="Mauceli E."/>
            <person name="Morin E."/>
            <person name="Murat C."/>
            <person name="Pangilinan J.L."/>
            <person name="Park R."/>
            <person name="Pearson M."/>
            <person name="Quesneville H."/>
            <person name="Rouhier N."/>
            <person name="Sakthikumar S."/>
            <person name="Salamov A.A."/>
            <person name="Schmutz J."/>
            <person name="Selles B."/>
            <person name="Shapiro H."/>
            <person name="Tanguay P."/>
            <person name="Tuskan G.A."/>
            <person name="Henrissat B."/>
            <person name="Van de Peer Y."/>
            <person name="Rouze P."/>
            <person name="Ellis J.G."/>
            <person name="Dodds P.N."/>
            <person name="Schein J.E."/>
            <person name="Zhong S."/>
            <person name="Hamelin R.C."/>
            <person name="Grigoriev I.V."/>
            <person name="Szabo L.J."/>
            <person name="Martin F."/>
        </authorList>
    </citation>
    <scope>NUCLEOTIDE SEQUENCE [LARGE SCALE GENOMIC DNA]</scope>
    <source>
        <strain evidence="3">98AG31 / pathotype 3-4-7</strain>
    </source>
</reference>
<dbReference type="InParanoid" id="F4RE42"/>
<dbReference type="GeneID" id="18937535"/>
<sequence>MPRTRINFVLHLDFHLHRLHPQRFSPYQPTICLILLSMLPYWILERSSGVFNYTITNSSVKPIKSDEGDLELLAKKRQNSDAQAAFCLCRQTYIKNTVTELQHEVKEMFMHQETHSLSILNQSDPNQPTTSSTNNPVSTTTNTATTTNSGNPNNTNTTSTIANHSILKFAPPTPNTSEPESNEWVFCFIVPLIRCWGFVLPKPPTSLFLSGFKKIFEEFSFSSSPISPSTESWFTP</sequence>
<dbReference type="AlphaFoldDB" id="F4RE42"/>
<organism evidence="3">
    <name type="scientific">Melampsora larici-populina (strain 98AG31 / pathotype 3-4-7)</name>
    <name type="common">Poplar leaf rust fungus</name>
    <dbReference type="NCBI Taxonomy" id="747676"/>
    <lineage>
        <taxon>Eukaryota</taxon>
        <taxon>Fungi</taxon>
        <taxon>Dikarya</taxon>
        <taxon>Basidiomycota</taxon>
        <taxon>Pucciniomycotina</taxon>
        <taxon>Pucciniomycetes</taxon>
        <taxon>Pucciniales</taxon>
        <taxon>Melampsoraceae</taxon>
        <taxon>Melampsora</taxon>
    </lineage>
</organism>
<dbReference type="EMBL" id="GL883098">
    <property type="protein sequence ID" value="EGG09339.1"/>
    <property type="molecule type" value="Genomic_DNA"/>
</dbReference>
<name>F4RE42_MELLP</name>
<gene>
    <name evidence="2" type="ORF">MELLADRAFT_96255</name>
</gene>
<dbReference type="RefSeq" id="XP_007407699.1">
    <property type="nucleotide sequence ID" value="XM_007407637.1"/>
</dbReference>
<proteinExistence type="predicted"/>
<dbReference type="KEGG" id="mlr:MELLADRAFT_96255"/>
<dbReference type="HOGENOM" id="CLU_1175647_0_0_1"/>
<evidence type="ECO:0000313" key="3">
    <source>
        <dbReference type="Proteomes" id="UP000001072"/>
    </source>
</evidence>
<accession>F4RE42</accession>
<feature type="compositionally biased region" description="Low complexity" evidence="1">
    <location>
        <begin position="125"/>
        <end position="159"/>
    </location>
</feature>
<dbReference type="Proteomes" id="UP000001072">
    <property type="component" value="Unassembled WGS sequence"/>
</dbReference>
<evidence type="ECO:0000313" key="2">
    <source>
        <dbReference type="EMBL" id="EGG09339.1"/>
    </source>
</evidence>